<dbReference type="EMBL" id="JAWRCN010000002">
    <property type="protein sequence ID" value="MDW6019043.1"/>
    <property type="molecule type" value="Genomic_DNA"/>
</dbReference>
<keyword evidence="2" id="KW-1185">Reference proteome</keyword>
<protein>
    <submittedName>
        <fullName evidence="1">DUF3693 domain-containing protein</fullName>
    </submittedName>
</protein>
<evidence type="ECO:0000313" key="2">
    <source>
        <dbReference type="Proteomes" id="UP001272325"/>
    </source>
</evidence>
<dbReference type="RefSeq" id="WP_171138125.1">
    <property type="nucleotide sequence ID" value="NZ_AP024894.1"/>
</dbReference>
<organism evidence="1 2">
    <name type="scientific">Vibrio plantisponsor</name>
    <dbReference type="NCBI Taxonomy" id="664643"/>
    <lineage>
        <taxon>Bacteria</taxon>
        <taxon>Pseudomonadati</taxon>
        <taxon>Pseudomonadota</taxon>
        <taxon>Gammaproteobacteria</taxon>
        <taxon>Vibrionales</taxon>
        <taxon>Vibrionaceae</taxon>
        <taxon>Vibrio</taxon>
    </lineage>
</organism>
<name>A0ABU4ILA4_9VIBR</name>
<dbReference type="InterPro" id="IPR021096">
    <property type="entry name" value="Vibrio_phage_VSK_Orf152"/>
</dbReference>
<reference evidence="1 2" key="1">
    <citation type="submission" date="2023-11" db="EMBL/GenBank/DDBJ databases">
        <title>Plant-associative lifestyle of Vibrio porteresiae and its evolutionary dynamics.</title>
        <authorList>
            <person name="Rameshkumar N."/>
            <person name="Kirti K."/>
        </authorList>
    </citation>
    <scope>NUCLEOTIDE SEQUENCE [LARGE SCALE GENOMIC DNA]</scope>
    <source>
        <strain evidence="1 2">MSSRF60</strain>
    </source>
</reference>
<sequence length="118" mass="13381">MYTNQLIDAYKSHMKFVQYKQVAHELGISVQMLTDIRKGRAYLKENLAFFIAEQIGEDKERVLIGLAADKAKTHEEQILWHSIGKKFNGRGLTTISMSCGAIAATLEPIRDYVLCMLC</sequence>
<proteinExistence type="predicted"/>
<dbReference type="Pfam" id="PF12472">
    <property type="entry name" value="DUF3693"/>
    <property type="match status" value="1"/>
</dbReference>
<comment type="caution">
    <text evidence="1">The sequence shown here is derived from an EMBL/GenBank/DDBJ whole genome shotgun (WGS) entry which is preliminary data.</text>
</comment>
<dbReference type="Proteomes" id="UP001272325">
    <property type="component" value="Unassembled WGS sequence"/>
</dbReference>
<gene>
    <name evidence="1" type="ORF">SBW85_15190</name>
</gene>
<accession>A0ABU4ILA4</accession>
<evidence type="ECO:0000313" key="1">
    <source>
        <dbReference type="EMBL" id="MDW6019043.1"/>
    </source>
</evidence>